<dbReference type="InterPro" id="IPR006527">
    <property type="entry name" value="F-box-assoc_dom_typ1"/>
</dbReference>
<dbReference type="EMBL" id="JBBPBK010000003">
    <property type="protein sequence ID" value="KAK9288075.1"/>
    <property type="molecule type" value="Genomic_DNA"/>
</dbReference>
<dbReference type="InterPro" id="IPR036047">
    <property type="entry name" value="F-box-like_dom_sf"/>
</dbReference>
<dbReference type="Pfam" id="PF00646">
    <property type="entry name" value="F-box"/>
    <property type="match status" value="1"/>
</dbReference>
<dbReference type="PANTHER" id="PTHR31672:SF13">
    <property type="entry name" value="F-BOX PROTEIN CPR30-LIKE"/>
    <property type="match status" value="1"/>
</dbReference>
<reference evidence="2 3" key="1">
    <citation type="journal article" date="2024" name="Plant J.">
        <title>Genome sequences and population genomics reveal climatic adaptation and genomic divergence between two closely related sweetgum species.</title>
        <authorList>
            <person name="Xu W.Q."/>
            <person name="Ren C.Q."/>
            <person name="Zhang X.Y."/>
            <person name="Comes H.P."/>
            <person name="Liu X.H."/>
            <person name="Li Y.G."/>
            <person name="Kettle C.J."/>
            <person name="Jalonen R."/>
            <person name="Gaisberger H."/>
            <person name="Ma Y.Z."/>
            <person name="Qiu Y.X."/>
        </authorList>
    </citation>
    <scope>NUCLEOTIDE SEQUENCE [LARGE SCALE GENOMIC DNA]</scope>
    <source>
        <strain evidence="2">Hangzhou</strain>
    </source>
</reference>
<dbReference type="SUPFAM" id="SSF81383">
    <property type="entry name" value="F-box domain"/>
    <property type="match status" value="1"/>
</dbReference>
<organism evidence="2 3">
    <name type="scientific">Liquidambar formosana</name>
    <name type="common">Formosan gum</name>
    <dbReference type="NCBI Taxonomy" id="63359"/>
    <lineage>
        <taxon>Eukaryota</taxon>
        <taxon>Viridiplantae</taxon>
        <taxon>Streptophyta</taxon>
        <taxon>Embryophyta</taxon>
        <taxon>Tracheophyta</taxon>
        <taxon>Spermatophyta</taxon>
        <taxon>Magnoliopsida</taxon>
        <taxon>eudicotyledons</taxon>
        <taxon>Gunneridae</taxon>
        <taxon>Pentapetalae</taxon>
        <taxon>Saxifragales</taxon>
        <taxon>Altingiaceae</taxon>
        <taxon>Liquidambar</taxon>
    </lineage>
</organism>
<evidence type="ECO:0000313" key="3">
    <source>
        <dbReference type="Proteomes" id="UP001415857"/>
    </source>
</evidence>
<dbReference type="AlphaFoldDB" id="A0AAP0RZK1"/>
<dbReference type="Gene3D" id="1.20.1280.50">
    <property type="match status" value="1"/>
</dbReference>
<sequence>MAKKKRQKKQSFMPQLPPEIITDILLRLPVELLLRLRFVCKAWESLITSHHFVQMHLNHAIDDDKRNNRHTVILSSYNSVKLLRSGASNGKVVNVKFPLKNPKGFKVVGCCNGLLCVVLYDDAIFLWNPSTGDYKKLPVPSSVESPGQEKFGLGYQDLLGLGYDSSIDDYKVVKLRCKARAEIPMGTTTADIYMLKSDSWKKTQVLSYNVYFDFKPEHENFLNGALYCRSEKNGVLYWKVIDFNFNDAVLRFDIRDEKLTMVYPPHDVGVAHGRIFRLGVFGGSLCVVQNHQERGVEIWALKEDGDVKFSWSKLVSIPRMEKMRPNWFLAPICFTKNGGEVLMSVRRKEKYDSFSRQKKFYLYKQDEKATFKEFLIHYTSYCLWKEEITFIESLVSPNGVGTER</sequence>
<dbReference type="PANTHER" id="PTHR31672">
    <property type="entry name" value="BNACNNG10540D PROTEIN"/>
    <property type="match status" value="1"/>
</dbReference>
<dbReference type="InterPro" id="IPR011043">
    <property type="entry name" value="Gal_Oxase/kelch_b-propeller"/>
</dbReference>
<dbReference type="PROSITE" id="PS50181">
    <property type="entry name" value="FBOX"/>
    <property type="match status" value="1"/>
</dbReference>
<gene>
    <name evidence="2" type="ORF">L1049_016521</name>
</gene>
<dbReference type="Pfam" id="PF07734">
    <property type="entry name" value="FBA_1"/>
    <property type="match status" value="1"/>
</dbReference>
<dbReference type="SUPFAM" id="SSF50965">
    <property type="entry name" value="Galactose oxidase, central domain"/>
    <property type="match status" value="1"/>
</dbReference>
<keyword evidence="3" id="KW-1185">Reference proteome</keyword>
<dbReference type="InterPro" id="IPR017451">
    <property type="entry name" value="F-box-assoc_interact_dom"/>
</dbReference>
<dbReference type="SMART" id="SM00256">
    <property type="entry name" value="FBOX"/>
    <property type="match status" value="1"/>
</dbReference>
<evidence type="ECO:0000313" key="2">
    <source>
        <dbReference type="EMBL" id="KAK9288075.1"/>
    </source>
</evidence>
<name>A0AAP0RZK1_LIQFO</name>
<protein>
    <recommendedName>
        <fullName evidence="1">F-box domain-containing protein</fullName>
    </recommendedName>
</protein>
<dbReference type="InterPro" id="IPR001810">
    <property type="entry name" value="F-box_dom"/>
</dbReference>
<comment type="caution">
    <text evidence="2">The sequence shown here is derived from an EMBL/GenBank/DDBJ whole genome shotgun (WGS) entry which is preliminary data.</text>
</comment>
<accession>A0AAP0RZK1</accession>
<dbReference type="NCBIfam" id="TIGR01640">
    <property type="entry name" value="F_box_assoc_1"/>
    <property type="match status" value="1"/>
</dbReference>
<dbReference type="InterPro" id="IPR050796">
    <property type="entry name" value="SCF_F-box_component"/>
</dbReference>
<evidence type="ECO:0000259" key="1">
    <source>
        <dbReference type="PROSITE" id="PS50181"/>
    </source>
</evidence>
<dbReference type="Proteomes" id="UP001415857">
    <property type="component" value="Unassembled WGS sequence"/>
</dbReference>
<proteinExistence type="predicted"/>
<feature type="domain" description="F-box" evidence="1">
    <location>
        <begin position="10"/>
        <end position="55"/>
    </location>
</feature>